<dbReference type="AlphaFoldDB" id="A0A6V7S0J1"/>
<keyword evidence="1" id="KW-0175">Coiled coil</keyword>
<evidence type="ECO:0000256" key="1">
    <source>
        <dbReference type="SAM" id="Coils"/>
    </source>
</evidence>
<dbReference type="VEuPathDB" id="PlasmoDB:PVLDE_0700380"/>
<keyword evidence="3" id="KW-0732">Signal</keyword>
<dbReference type="InterPro" id="IPR006484">
    <property type="entry name" value="PYST_B"/>
</dbReference>
<gene>
    <name evidence="4" type="ORF">PVLDE_0700380</name>
</gene>
<evidence type="ECO:0000256" key="2">
    <source>
        <dbReference type="SAM" id="MobiDB-lite"/>
    </source>
</evidence>
<evidence type="ECO:0000256" key="3">
    <source>
        <dbReference type="SAM" id="SignalP"/>
    </source>
</evidence>
<protein>
    <submittedName>
        <fullName evidence="4">Fam-b protein</fullName>
    </submittedName>
</protein>
<proteinExistence type="predicted"/>
<accession>A0A6V7S0J1</accession>
<dbReference type="Proteomes" id="UP000515308">
    <property type="component" value="Chromosome PVLDE_07"/>
</dbReference>
<feature type="coiled-coil region" evidence="1">
    <location>
        <begin position="108"/>
        <end position="142"/>
    </location>
</feature>
<dbReference type="Pfam" id="PF09592">
    <property type="entry name" value="DUF2031"/>
    <property type="match status" value="1"/>
</dbReference>
<reference evidence="4 5" key="1">
    <citation type="submission" date="2020-08" db="EMBL/GenBank/DDBJ databases">
        <authorList>
            <person name="Ramaprasad A."/>
        </authorList>
    </citation>
    <scope>NUCLEOTIDE SEQUENCE [LARGE SCALE GENOMIC DNA]</scope>
</reference>
<feature type="compositionally biased region" description="Basic and acidic residues" evidence="2">
    <location>
        <begin position="149"/>
        <end position="179"/>
    </location>
</feature>
<feature type="region of interest" description="Disordered" evidence="2">
    <location>
        <begin position="146"/>
        <end position="186"/>
    </location>
</feature>
<dbReference type="EMBL" id="LR865369">
    <property type="protein sequence ID" value="CAD2088809.1"/>
    <property type="molecule type" value="Genomic_DNA"/>
</dbReference>
<organism evidence="4 5">
    <name type="scientific">Plasmodium vinckei lentum</name>
    <dbReference type="NCBI Taxonomy" id="138297"/>
    <lineage>
        <taxon>Eukaryota</taxon>
        <taxon>Sar</taxon>
        <taxon>Alveolata</taxon>
        <taxon>Apicomplexa</taxon>
        <taxon>Aconoidasida</taxon>
        <taxon>Haemosporida</taxon>
        <taxon>Plasmodiidae</taxon>
        <taxon>Plasmodium</taxon>
        <taxon>Plasmodium (Vinckeia)</taxon>
    </lineage>
</organism>
<evidence type="ECO:0000313" key="4">
    <source>
        <dbReference type="EMBL" id="CAD2088809.1"/>
    </source>
</evidence>
<feature type="chain" id="PRO_5027817386" evidence="3">
    <location>
        <begin position="22"/>
        <end position="214"/>
    </location>
</feature>
<evidence type="ECO:0000313" key="5">
    <source>
        <dbReference type="Proteomes" id="UP000515308"/>
    </source>
</evidence>
<feature type="signal peptide" evidence="3">
    <location>
        <begin position="1"/>
        <end position="21"/>
    </location>
</feature>
<name>A0A6V7S0J1_PLAVN</name>
<sequence length="214" mass="25109">MRSNILKHVFFSIIICSFEYAQNEICFINKRTKYIESNITYFRNNRILADPDNQFDLSNFHELTLSIVNQLIEYNNDDKEMTNIHNTIVPYINKHKESGTLPDLNKVHIALKLLLHAHQKELEKLKKELDNLKNDELETQRVHDKRILKKDENNSVSEHKNFEQLKNKGISSKEKHNKIDSSSNNELKNNAKLESVKKKVKALALLYTQVLPKI</sequence>
<dbReference type="NCBIfam" id="TIGR01597">
    <property type="entry name" value="PYST-B"/>
    <property type="match status" value="1"/>
</dbReference>